<dbReference type="AlphaFoldDB" id="A0A0B7A0K6"/>
<organism evidence="1">
    <name type="scientific">Arion vulgaris</name>
    <dbReference type="NCBI Taxonomy" id="1028688"/>
    <lineage>
        <taxon>Eukaryota</taxon>
        <taxon>Metazoa</taxon>
        <taxon>Spiralia</taxon>
        <taxon>Lophotrochozoa</taxon>
        <taxon>Mollusca</taxon>
        <taxon>Gastropoda</taxon>
        <taxon>Heterobranchia</taxon>
        <taxon>Euthyneura</taxon>
        <taxon>Panpulmonata</taxon>
        <taxon>Eupulmonata</taxon>
        <taxon>Stylommatophora</taxon>
        <taxon>Helicina</taxon>
        <taxon>Arionoidea</taxon>
        <taxon>Arionidae</taxon>
        <taxon>Arion</taxon>
    </lineage>
</organism>
<evidence type="ECO:0000313" key="1">
    <source>
        <dbReference type="EMBL" id="CEK74127.1"/>
    </source>
</evidence>
<protein>
    <submittedName>
        <fullName evidence="1">Uncharacterized protein</fullName>
    </submittedName>
</protein>
<dbReference type="GO" id="GO:0032991">
    <property type="term" value="C:protein-containing complex"/>
    <property type="evidence" value="ECO:0007669"/>
    <property type="project" value="TreeGrafter"/>
</dbReference>
<name>A0A0B7A0K6_9EUPU</name>
<dbReference type="InterPro" id="IPR019410">
    <property type="entry name" value="Methyltransf_16"/>
</dbReference>
<dbReference type="Gene3D" id="3.40.50.150">
    <property type="entry name" value="Vaccinia Virus protein VP39"/>
    <property type="match status" value="1"/>
</dbReference>
<dbReference type="Pfam" id="PF10294">
    <property type="entry name" value="Methyltransf_16"/>
    <property type="match status" value="1"/>
</dbReference>
<reference evidence="1" key="1">
    <citation type="submission" date="2014-12" db="EMBL/GenBank/DDBJ databases">
        <title>Insight into the proteome of Arion vulgaris.</title>
        <authorList>
            <person name="Aradska J."/>
            <person name="Bulat T."/>
            <person name="Smidak R."/>
            <person name="Sarate P."/>
            <person name="Gangsoo J."/>
            <person name="Sialana F."/>
            <person name="Bilban M."/>
            <person name="Lubec G."/>
        </authorList>
    </citation>
    <scope>NUCLEOTIDE SEQUENCE</scope>
    <source>
        <tissue evidence="1">Skin</tissue>
    </source>
</reference>
<gene>
    <name evidence="1" type="primary">ORF89762</name>
</gene>
<accession>A0A0B7A0K6</accession>
<dbReference type="GO" id="GO:0005829">
    <property type="term" value="C:cytosol"/>
    <property type="evidence" value="ECO:0007669"/>
    <property type="project" value="TreeGrafter"/>
</dbReference>
<dbReference type="PANTHER" id="PTHR14614">
    <property type="entry name" value="HEPATOCELLULAR CARCINOMA-ASSOCIATED ANTIGEN"/>
    <property type="match status" value="1"/>
</dbReference>
<dbReference type="PANTHER" id="PTHR14614:SF109">
    <property type="entry name" value="RIBOSOMAL LYSINE N-METHYLTRANSFERASE 5"/>
    <property type="match status" value="1"/>
</dbReference>
<dbReference type="SUPFAM" id="SSF53335">
    <property type="entry name" value="S-adenosyl-L-methionine-dependent methyltransferases"/>
    <property type="match status" value="1"/>
</dbReference>
<sequence>MFINHKVTGGRLSAYSYCILILIYSDTFVSSDVSEPTTLSSEADSRQSYCSRDASIDACPVTNKYKTEEEDKLNVGSIEDKPGKMTSLAVVPYDETNLPLHKMSVRHFSIAGNNFTIHQNFLGLGVSAFVWDSAVVLAKYLAKNRHLVHGKKVIELGAGTGLTGLVAAALGADVTVTERAEVISHLNSSINLNTQGKSWKISAQVLDWTEKLSLQNFLDVDVILGSDIIYVERTFQDLLMTFKTLAPNNKVHILLSCRIRYDRDVHFLDMLKEDFDVNEIFVDKEKKIQVFSVWRHL</sequence>
<dbReference type="InterPro" id="IPR029063">
    <property type="entry name" value="SAM-dependent_MTases_sf"/>
</dbReference>
<dbReference type="EMBL" id="HACG01027262">
    <property type="protein sequence ID" value="CEK74127.1"/>
    <property type="molecule type" value="Transcribed_RNA"/>
</dbReference>
<proteinExistence type="predicted"/>